<reference evidence="2" key="1">
    <citation type="submission" date="2021-06" db="EMBL/GenBank/DDBJ databases">
        <title>Comparative genomics, transcriptomics and evolutionary studies reveal genomic signatures of adaptation to plant cell wall in hemibiotrophic fungi.</title>
        <authorList>
            <consortium name="DOE Joint Genome Institute"/>
            <person name="Baroncelli R."/>
            <person name="Diaz J.F."/>
            <person name="Benocci T."/>
            <person name="Peng M."/>
            <person name="Battaglia E."/>
            <person name="Haridas S."/>
            <person name="Andreopoulos W."/>
            <person name="Labutti K."/>
            <person name="Pangilinan J."/>
            <person name="Floch G.L."/>
            <person name="Makela M.R."/>
            <person name="Henrissat B."/>
            <person name="Grigoriev I.V."/>
            <person name="Crouch J.A."/>
            <person name="De Vries R.P."/>
            <person name="Sukno S.A."/>
            <person name="Thon M.R."/>
        </authorList>
    </citation>
    <scope>NUCLEOTIDE SEQUENCE</scope>
    <source>
        <strain evidence="2">CBS 193.32</strain>
    </source>
</reference>
<keyword evidence="3" id="KW-1185">Reference proteome</keyword>
<accession>A0AAJ0ES44</accession>
<evidence type="ECO:0000313" key="2">
    <source>
        <dbReference type="EMBL" id="KAK1673477.1"/>
    </source>
</evidence>
<feature type="compositionally biased region" description="Basic residues" evidence="1">
    <location>
        <begin position="44"/>
        <end position="57"/>
    </location>
</feature>
<feature type="compositionally biased region" description="Basic and acidic residues" evidence="1">
    <location>
        <begin position="23"/>
        <end position="35"/>
    </location>
</feature>
<organism evidence="2 3">
    <name type="scientific">Colletotrichum godetiae</name>
    <dbReference type="NCBI Taxonomy" id="1209918"/>
    <lineage>
        <taxon>Eukaryota</taxon>
        <taxon>Fungi</taxon>
        <taxon>Dikarya</taxon>
        <taxon>Ascomycota</taxon>
        <taxon>Pezizomycotina</taxon>
        <taxon>Sordariomycetes</taxon>
        <taxon>Hypocreomycetidae</taxon>
        <taxon>Glomerellales</taxon>
        <taxon>Glomerellaceae</taxon>
        <taxon>Colletotrichum</taxon>
        <taxon>Colletotrichum acutatum species complex</taxon>
    </lineage>
</organism>
<name>A0AAJ0ES44_9PEZI</name>
<dbReference type="RefSeq" id="XP_060427480.1">
    <property type="nucleotide sequence ID" value="XM_060575375.1"/>
</dbReference>
<dbReference type="Proteomes" id="UP001224890">
    <property type="component" value="Unassembled WGS sequence"/>
</dbReference>
<dbReference type="AlphaFoldDB" id="A0AAJ0ES44"/>
<evidence type="ECO:0000313" key="3">
    <source>
        <dbReference type="Proteomes" id="UP001224890"/>
    </source>
</evidence>
<proteinExistence type="predicted"/>
<protein>
    <submittedName>
        <fullName evidence="2">Uncharacterized protein</fullName>
    </submittedName>
</protein>
<feature type="region of interest" description="Disordered" evidence="1">
    <location>
        <begin position="1"/>
        <end position="67"/>
    </location>
</feature>
<sequence length="67" mass="7472">MYSNLQAHHLHEVAPYLTSEAPGPKEKESGVDTSRRSGNTETRKWKKTKKKKKKRATPHTAEALSGG</sequence>
<dbReference type="EMBL" id="JAHMHR010000031">
    <property type="protein sequence ID" value="KAK1673477.1"/>
    <property type="molecule type" value="Genomic_DNA"/>
</dbReference>
<comment type="caution">
    <text evidence="2">The sequence shown here is derived from an EMBL/GenBank/DDBJ whole genome shotgun (WGS) entry which is preliminary data.</text>
</comment>
<evidence type="ECO:0000256" key="1">
    <source>
        <dbReference type="SAM" id="MobiDB-lite"/>
    </source>
</evidence>
<gene>
    <name evidence="2" type="ORF">BDP55DRAFT_670369</name>
</gene>
<dbReference type="GeneID" id="85459901"/>